<protein>
    <submittedName>
        <fullName evidence="1">Uncharacterized protein</fullName>
    </submittedName>
</protein>
<keyword evidence="2" id="KW-1185">Reference proteome</keyword>
<comment type="caution">
    <text evidence="1">The sequence shown here is derived from an EMBL/GenBank/DDBJ whole genome shotgun (WGS) entry which is preliminary data.</text>
</comment>
<evidence type="ECO:0000313" key="2">
    <source>
        <dbReference type="Proteomes" id="UP000887013"/>
    </source>
</evidence>
<evidence type="ECO:0000313" key="1">
    <source>
        <dbReference type="EMBL" id="GFU12718.1"/>
    </source>
</evidence>
<dbReference type="Proteomes" id="UP000887013">
    <property type="component" value="Unassembled WGS sequence"/>
</dbReference>
<accession>A0A8X6QD89</accession>
<reference evidence="1" key="1">
    <citation type="submission" date="2020-08" db="EMBL/GenBank/DDBJ databases">
        <title>Multicomponent nature underlies the extraordinary mechanical properties of spider dragline silk.</title>
        <authorList>
            <person name="Kono N."/>
            <person name="Nakamura H."/>
            <person name="Mori M."/>
            <person name="Yoshida Y."/>
            <person name="Ohtoshi R."/>
            <person name="Malay A.D."/>
            <person name="Moran D.A.P."/>
            <person name="Tomita M."/>
            <person name="Numata K."/>
            <person name="Arakawa K."/>
        </authorList>
    </citation>
    <scope>NUCLEOTIDE SEQUENCE</scope>
</reference>
<gene>
    <name evidence="1" type="ORF">NPIL_192281</name>
</gene>
<dbReference type="AlphaFoldDB" id="A0A8X6QD89"/>
<proteinExistence type="predicted"/>
<sequence length="86" mass="9994">MRPKICWTTKNNADTLDHEQHTEEHYTVDYDEKIEKDVDYTRVNVCRQTKGKPELCDEPVQKAVAASQPLWKELWLGSSPDGESLF</sequence>
<name>A0A8X6QD89_NEPPI</name>
<organism evidence="1 2">
    <name type="scientific">Nephila pilipes</name>
    <name type="common">Giant wood spider</name>
    <name type="synonym">Nephila maculata</name>
    <dbReference type="NCBI Taxonomy" id="299642"/>
    <lineage>
        <taxon>Eukaryota</taxon>
        <taxon>Metazoa</taxon>
        <taxon>Ecdysozoa</taxon>
        <taxon>Arthropoda</taxon>
        <taxon>Chelicerata</taxon>
        <taxon>Arachnida</taxon>
        <taxon>Araneae</taxon>
        <taxon>Araneomorphae</taxon>
        <taxon>Entelegynae</taxon>
        <taxon>Araneoidea</taxon>
        <taxon>Nephilidae</taxon>
        <taxon>Nephila</taxon>
    </lineage>
</organism>
<dbReference type="EMBL" id="BMAW01125516">
    <property type="protein sequence ID" value="GFU12718.1"/>
    <property type="molecule type" value="Genomic_DNA"/>
</dbReference>